<protein>
    <submittedName>
        <fullName evidence="1">Uncharacterized protein</fullName>
    </submittedName>
</protein>
<evidence type="ECO:0000313" key="1">
    <source>
        <dbReference type="EMBL" id="KAG0577941.1"/>
    </source>
</evidence>
<name>A0A8T0I5H0_CERPU</name>
<organism evidence="1 2">
    <name type="scientific">Ceratodon purpureus</name>
    <name type="common">Fire moss</name>
    <name type="synonym">Dicranum purpureum</name>
    <dbReference type="NCBI Taxonomy" id="3225"/>
    <lineage>
        <taxon>Eukaryota</taxon>
        <taxon>Viridiplantae</taxon>
        <taxon>Streptophyta</taxon>
        <taxon>Embryophyta</taxon>
        <taxon>Bryophyta</taxon>
        <taxon>Bryophytina</taxon>
        <taxon>Bryopsida</taxon>
        <taxon>Dicranidae</taxon>
        <taxon>Pseudoditrichales</taxon>
        <taxon>Ditrichaceae</taxon>
        <taxon>Ceratodon</taxon>
    </lineage>
</organism>
<evidence type="ECO:0000313" key="2">
    <source>
        <dbReference type="Proteomes" id="UP000822688"/>
    </source>
</evidence>
<keyword evidence="2" id="KW-1185">Reference proteome</keyword>
<proteinExistence type="predicted"/>
<dbReference type="EMBL" id="CM026425">
    <property type="protein sequence ID" value="KAG0577941.1"/>
    <property type="molecule type" value="Genomic_DNA"/>
</dbReference>
<comment type="caution">
    <text evidence="1">The sequence shown here is derived from an EMBL/GenBank/DDBJ whole genome shotgun (WGS) entry which is preliminary data.</text>
</comment>
<dbReference type="Proteomes" id="UP000822688">
    <property type="component" value="Chromosome 5"/>
</dbReference>
<gene>
    <name evidence="1" type="ORF">KC19_5G193200</name>
</gene>
<sequence length="100" mass="10711">MLRGPHGIVALRGPADTNYDLVLSGHRPHLSDFIDPSIRSLLKQRSVLEAVVRVDLEGAGEPSGPALAGPRSVTVLRLALQPHLVLGSLCRLSTISELLF</sequence>
<reference evidence="1" key="1">
    <citation type="submission" date="2020-06" db="EMBL/GenBank/DDBJ databases">
        <title>WGS assembly of Ceratodon purpureus strain R40.</title>
        <authorList>
            <person name="Carey S.B."/>
            <person name="Jenkins J."/>
            <person name="Shu S."/>
            <person name="Lovell J.T."/>
            <person name="Sreedasyam A."/>
            <person name="Maumus F."/>
            <person name="Tiley G.P."/>
            <person name="Fernandez-Pozo N."/>
            <person name="Barry K."/>
            <person name="Chen C."/>
            <person name="Wang M."/>
            <person name="Lipzen A."/>
            <person name="Daum C."/>
            <person name="Saski C.A."/>
            <person name="Payton A.C."/>
            <person name="Mcbreen J.C."/>
            <person name="Conrad R.E."/>
            <person name="Kollar L.M."/>
            <person name="Olsson S."/>
            <person name="Huttunen S."/>
            <person name="Landis J.B."/>
            <person name="Wickett N.J."/>
            <person name="Johnson M.G."/>
            <person name="Rensing S.A."/>
            <person name="Grimwood J."/>
            <person name="Schmutz J."/>
            <person name="Mcdaniel S.F."/>
        </authorList>
    </citation>
    <scope>NUCLEOTIDE SEQUENCE</scope>
    <source>
        <strain evidence="1">R40</strain>
    </source>
</reference>
<accession>A0A8T0I5H0</accession>
<dbReference type="AlphaFoldDB" id="A0A8T0I5H0"/>